<evidence type="ECO:0000313" key="2">
    <source>
        <dbReference type="Proteomes" id="UP001157502"/>
    </source>
</evidence>
<proteinExistence type="predicted"/>
<protein>
    <submittedName>
        <fullName evidence="1">Uncharacterized protein</fullName>
    </submittedName>
</protein>
<sequence length="125" mass="13208">MIAHNGAPPSGGALWSPGQTSTWLPSFDFHQRSPSLPPATWRGHRVAACCTRSILHSKGQGFSLGAYLSEGIAWPPAYLPLQLLSCTELRLKGPDELCLGAGHDLSLLHRASLFANGGGAHGNAR</sequence>
<reference evidence="1" key="1">
    <citation type="submission" date="2021-05" db="EMBL/GenBank/DDBJ databases">
        <authorList>
            <person name="Pan Q."/>
            <person name="Jouanno E."/>
            <person name="Zahm M."/>
            <person name="Klopp C."/>
            <person name="Cabau C."/>
            <person name="Louis A."/>
            <person name="Berthelot C."/>
            <person name="Parey E."/>
            <person name="Roest Crollius H."/>
            <person name="Montfort J."/>
            <person name="Robinson-Rechavi M."/>
            <person name="Bouchez O."/>
            <person name="Lampietro C."/>
            <person name="Lopez Roques C."/>
            <person name="Donnadieu C."/>
            <person name="Postlethwait J."/>
            <person name="Bobe J."/>
            <person name="Dillon D."/>
            <person name="Chandos A."/>
            <person name="von Hippel F."/>
            <person name="Guiguen Y."/>
        </authorList>
    </citation>
    <scope>NUCLEOTIDE SEQUENCE</scope>
    <source>
        <strain evidence="1">YG-Jan2019</strain>
    </source>
</reference>
<dbReference type="Proteomes" id="UP001157502">
    <property type="component" value="Chromosome 9"/>
</dbReference>
<keyword evidence="2" id="KW-1185">Reference proteome</keyword>
<dbReference type="EMBL" id="CM055736">
    <property type="protein sequence ID" value="KAJ8006610.1"/>
    <property type="molecule type" value="Genomic_DNA"/>
</dbReference>
<evidence type="ECO:0000313" key="1">
    <source>
        <dbReference type="EMBL" id="KAJ8006610.1"/>
    </source>
</evidence>
<organism evidence="1 2">
    <name type="scientific">Dallia pectoralis</name>
    <name type="common">Alaska blackfish</name>
    <dbReference type="NCBI Taxonomy" id="75939"/>
    <lineage>
        <taxon>Eukaryota</taxon>
        <taxon>Metazoa</taxon>
        <taxon>Chordata</taxon>
        <taxon>Craniata</taxon>
        <taxon>Vertebrata</taxon>
        <taxon>Euteleostomi</taxon>
        <taxon>Actinopterygii</taxon>
        <taxon>Neopterygii</taxon>
        <taxon>Teleostei</taxon>
        <taxon>Protacanthopterygii</taxon>
        <taxon>Esociformes</taxon>
        <taxon>Umbridae</taxon>
        <taxon>Dallia</taxon>
    </lineage>
</organism>
<name>A0ACC2GT66_DALPE</name>
<accession>A0ACC2GT66</accession>
<comment type="caution">
    <text evidence="1">The sequence shown here is derived from an EMBL/GenBank/DDBJ whole genome shotgun (WGS) entry which is preliminary data.</text>
</comment>
<gene>
    <name evidence="1" type="ORF">DPEC_G00109030</name>
</gene>